<evidence type="ECO:0000259" key="1">
    <source>
        <dbReference type="Pfam" id="PF01370"/>
    </source>
</evidence>
<name>A0A382HLD6_9ZZZZ</name>
<dbReference type="PANTHER" id="PTHR11092:SF0">
    <property type="entry name" value="EPIMERASE FAMILY PROTEIN SDR39U1"/>
    <property type="match status" value="1"/>
</dbReference>
<organism evidence="2">
    <name type="scientific">marine metagenome</name>
    <dbReference type="NCBI Taxonomy" id="408172"/>
    <lineage>
        <taxon>unclassified sequences</taxon>
        <taxon>metagenomes</taxon>
        <taxon>ecological metagenomes</taxon>
    </lineage>
</organism>
<dbReference type="AlphaFoldDB" id="A0A382HLD6"/>
<sequence>VAILESEIELIVLGRKNESNFRQDFSLPCKYFQWSNPAESLPPDQAMDVDAVIHLMGEPLDGRRWTERKKLEFRSSRIKSTRNMVYAIKGALGRIKVFLTASAIGIYGEGGETTFTEKSKIGDTFLAKLCHDWEQEASKSTCR</sequence>
<dbReference type="EMBL" id="UINC01061925">
    <property type="protein sequence ID" value="SVB88019.1"/>
    <property type="molecule type" value="Genomic_DNA"/>
</dbReference>
<dbReference type="Gene3D" id="3.40.50.720">
    <property type="entry name" value="NAD(P)-binding Rossmann-like Domain"/>
    <property type="match status" value="1"/>
</dbReference>
<proteinExistence type="predicted"/>
<gene>
    <name evidence="2" type="ORF">METZ01_LOCUS240873</name>
</gene>
<dbReference type="InterPro" id="IPR001509">
    <property type="entry name" value="Epimerase_deHydtase"/>
</dbReference>
<feature type="domain" description="NAD-dependent epimerase/dehydratase" evidence="1">
    <location>
        <begin position="3"/>
        <end position="119"/>
    </location>
</feature>
<dbReference type="Pfam" id="PF01370">
    <property type="entry name" value="Epimerase"/>
    <property type="match status" value="1"/>
</dbReference>
<protein>
    <recommendedName>
        <fullName evidence="1">NAD-dependent epimerase/dehydratase domain-containing protein</fullName>
    </recommendedName>
</protein>
<evidence type="ECO:0000313" key="2">
    <source>
        <dbReference type="EMBL" id="SVB88019.1"/>
    </source>
</evidence>
<dbReference type="SUPFAM" id="SSF51735">
    <property type="entry name" value="NAD(P)-binding Rossmann-fold domains"/>
    <property type="match status" value="1"/>
</dbReference>
<dbReference type="PANTHER" id="PTHR11092">
    <property type="entry name" value="SUGAR NUCLEOTIDE EPIMERASE RELATED"/>
    <property type="match status" value="1"/>
</dbReference>
<accession>A0A382HLD6</accession>
<feature type="non-terminal residue" evidence="2">
    <location>
        <position position="1"/>
    </location>
</feature>
<feature type="non-terminal residue" evidence="2">
    <location>
        <position position="143"/>
    </location>
</feature>
<dbReference type="InterPro" id="IPR036291">
    <property type="entry name" value="NAD(P)-bd_dom_sf"/>
</dbReference>
<reference evidence="2" key="1">
    <citation type="submission" date="2018-05" db="EMBL/GenBank/DDBJ databases">
        <authorList>
            <person name="Lanie J.A."/>
            <person name="Ng W.-L."/>
            <person name="Kazmierczak K.M."/>
            <person name="Andrzejewski T.M."/>
            <person name="Davidsen T.M."/>
            <person name="Wayne K.J."/>
            <person name="Tettelin H."/>
            <person name="Glass J.I."/>
            <person name="Rusch D."/>
            <person name="Podicherti R."/>
            <person name="Tsui H.-C.T."/>
            <person name="Winkler M.E."/>
        </authorList>
    </citation>
    <scope>NUCLEOTIDE SEQUENCE</scope>
</reference>